<reference evidence="3" key="1">
    <citation type="journal article" date="2019" name="Int. J. Syst. Evol. Microbiol.">
        <title>The Global Catalogue of Microorganisms (GCM) 10K type strain sequencing project: providing services to taxonomists for standard genome sequencing and annotation.</title>
        <authorList>
            <consortium name="The Broad Institute Genomics Platform"/>
            <consortium name="The Broad Institute Genome Sequencing Center for Infectious Disease"/>
            <person name="Wu L."/>
            <person name="Ma J."/>
        </authorList>
    </citation>
    <scope>NUCLEOTIDE SEQUENCE [LARGE SCALE GENOMIC DNA]</scope>
    <source>
        <strain evidence="3">CCUG 57401</strain>
    </source>
</reference>
<feature type="chain" id="PRO_5047304125" description="Lipoprotein" evidence="1">
    <location>
        <begin position="29"/>
        <end position="127"/>
    </location>
</feature>
<dbReference type="EMBL" id="JBHSMF010000015">
    <property type="protein sequence ID" value="MFC5500604.1"/>
    <property type="molecule type" value="Genomic_DNA"/>
</dbReference>
<evidence type="ECO:0000313" key="2">
    <source>
        <dbReference type="EMBL" id="MFC5500604.1"/>
    </source>
</evidence>
<dbReference type="Proteomes" id="UP001596037">
    <property type="component" value="Unassembled WGS sequence"/>
</dbReference>
<feature type="signal peptide" evidence="1">
    <location>
        <begin position="1"/>
        <end position="28"/>
    </location>
</feature>
<keyword evidence="1" id="KW-0732">Signal</keyword>
<evidence type="ECO:0008006" key="4">
    <source>
        <dbReference type="Google" id="ProtNLM"/>
    </source>
</evidence>
<evidence type="ECO:0000313" key="3">
    <source>
        <dbReference type="Proteomes" id="UP001596037"/>
    </source>
</evidence>
<dbReference type="RefSeq" id="WP_376852844.1">
    <property type="nucleotide sequence ID" value="NZ_JBHSMF010000015.1"/>
</dbReference>
<proteinExistence type="predicted"/>
<evidence type="ECO:0000256" key="1">
    <source>
        <dbReference type="SAM" id="SignalP"/>
    </source>
</evidence>
<protein>
    <recommendedName>
        <fullName evidence="4">Lipoprotein</fullName>
    </recommendedName>
</protein>
<comment type="caution">
    <text evidence="2">The sequence shown here is derived from an EMBL/GenBank/DDBJ whole genome shotgun (WGS) entry which is preliminary data.</text>
</comment>
<gene>
    <name evidence="2" type="ORF">ACFPOE_23880</name>
</gene>
<keyword evidence="3" id="KW-1185">Reference proteome</keyword>
<organism evidence="2 3">
    <name type="scientific">Caenimonas terrae</name>
    <dbReference type="NCBI Taxonomy" id="696074"/>
    <lineage>
        <taxon>Bacteria</taxon>
        <taxon>Pseudomonadati</taxon>
        <taxon>Pseudomonadota</taxon>
        <taxon>Betaproteobacteria</taxon>
        <taxon>Burkholderiales</taxon>
        <taxon>Comamonadaceae</taxon>
        <taxon>Caenimonas</taxon>
    </lineage>
</organism>
<accession>A0ABW0NNY7</accession>
<name>A0ABW0NNY7_9BURK</name>
<sequence length="127" mass="13468">MPSPTAMRCRWGLLPLLALLGACSTVTKVERVGPDLPARAGACHVDVVGAGSRDVAAYRVVAKIESHIQRNVFFGGRVSLRDDAHAELRAKACALGGDVVRVDDSVESGAAEMSDVHVWATVFKKAK</sequence>